<accession>I2PZG2</accession>
<protein>
    <submittedName>
        <fullName evidence="1">Uncharacterized protein</fullName>
    </submittedName>
</protein>
<organism evidence="1">
    <name type="scientific">Desulfovibrio sp. U5L</name>
    <dbReference type="NCBI Taxonomy" id="596152"/>
    <lineage>
        <taxon>Bacteria</taxon>
        <taxon>Pseudomonadati</taxon>
        <taxon>Thermodesulfobacteriota</taxon>
        <taxon>Desulfovibrionia</taxon>
        <taxon>Desulfovibrionales</taxon>
        <taxon>Desulfovibrionaceae</taxon>
        <taxon>Desulfovibrio</taxon>
    </lineage>
</organism>
<evidence type="ECO:0000313" key="1">
    <source>
        <dbReference type="EMBL" id="EIG52918.1"/>
    </source>
</evidence>
<reference evidence="1" key="1">
    <citation type="submission" date="2011-11" db="EMBL/GenBank/DDBJ databases">
        <title>Improved High-Quality Draft sequence of Desulfovibrio sp. U5L.</title>
        <authorList>
            <consortium name="US DOE Joint Genome Institute"/>
            <person name="Lucas S."/>
            <person name="Han J."/>
            <person name="Lapidus A."/>
            <person name="Cheng J.-F."/>
            <person name="Goodwin L."/>
            <person name="Pitluck S."/>
            <person name="Peters L."/>
            <person name="Ovchinnikova G."/>
            <person name="Held B."/>
            <person name="Detter J.C."/>
            <person name="Han C."/>
            <person name="Tapia R."/>
            <person name="Land M."/>
            <person name="Hauser L."/>
            <person name="Kyrpides N."/>
            <person name="Ivanova N."/>
            <person name="Pagani I."/>
            <person name="Gabster J."/>
            <person name="Walker C."/>
            <person name="Stolyar S."/>
            <person name="Stahl D."/>
            <person name="Arkin A."/>
            <person name="Dehal P."/>
            <person name="Hazen T."/>
            <person name="Woyke T."/>
        </authorList>
    </citation>
    <scope>NUCLEOTIDE SEQUENCE [LARGE SCALE GENOMIC DNA]</scope>
    <source>
        <strain evidence="1">U5L</strain>
    </source>
</reference>
<sequence length="75" mass="8453">MLRSVRINTGAIQKPSGSILGNFGHRRCPFFTHEMFEIFVSEADSALLEPDRWCHVDTDINKCRLRSGEDTGEVG</sequence>
<proteinExistence type="predicted"/>
<name>I2PZG2_9BACT</name>
<gene>
    <name evidence="1" type="ORF">DesU5LDRAFT_1222</name>
</gene>
<dbReference type="HOGENOM" id="CLU_2665200_0_0_7"/>
<dbReference type="AlphaFoldDB" id="I2PZG2"/>
<dbReference type="EMBL" id="JH600068">
    <property type="protein sequence ID" value="EIG52918.1"/>
    <property type="molecule type" value="Genomic_DNA"/>
</dbReference>